<dbReference type="GeneTree" id="ENSGT01150000286952"/>
<name>A0A4W5JEH5_9TELE</name>
<keyword evidence="4" id="KW-0862">Zinc</keyword>
<dbReference type="PROSITE" id="PS50157">
    <property type="entry name" value="ZINC_FINGER_C2H2_2"/>
    <property type="match status" value="2"/>
</dbReference>
<sequence length="78" mass="8724">MTVHQRIHTGEKPFSCDKCGKRCTTSGSLIVHQRIHTGEKPYSCDQCGKSFSTSSYLTIHQNINEIMSQCFNIAVGVF</sequence>
<dbReference type="Pfam" id="PF00096">
    <property type="entry name" value="zf-C2H2"/>
    <property type="match status" value="2"/>
</dbReference>
<dbReference type="SUPFAM" id="SSF57667">
    <property type="entry name" value="beta-beta-alpha zinc fingers"/>
    <property type="match status" value="1"/>
</dbReference>
<accession>A0A4W5JEH5</accession>
<dbReference type="GO" id="GO:0005634">
    <property type="term" value="C:nucleus"/>
    <property type="evidence" value="ECO:0007669"/>
    <property type="project" value="UniProtKB-SubCell"/>
</dbReference>
<dbReference type="InterPro" id="IPR036236">
    <property type="entry name" value="Znf_C2H2_sf"/>
</dbReference>
<evidence type="ECO:0000313" key="7">
    <source>
        <dbReference type="Ensembl" id="ENSHHUP00000003038.1"/>
    </source>
</evidence>
<keyword evidence="8" id="KW-1185">Reference proteome</keyword>
<reference evidence="8" key="1">
    <citation type="submission" date="2018-06" db="EMBL/GenBank/DDBJ databases">
        <title>Genome assembly of Danube salmon.</title>
        <authorList>
            <person name="Macqueen D.J."/>
            <person name="Gundappa M.K."/>
        </authorList>
    </citation>
    <scope>NUCLEOTIDE SEQUENCE [LARGE SCALE GENOMIC DNA]</scope>
</reference>
<evidence type="ECO:0000259" key="6">
    <source>
        <dbReference type="PROSITE" id="PS50157"/>
    </source>
</evidence>
<feature type="domain" description="C2H2-type" evidence="6">
    <location>
        <begin position="42"/>
        <end position="64"/>
    </location>
</feature>
<evidence type="ECO:0000256" key="5">
    <source>
        <dbReference type="PROSITE-ProRule" id="PRU00042"/>
    </source>
</evidence>
<evidence type="ECO:0000256" key="2">
    <source>
        <dbReference type="ARBA" id="ARBA00022737"/>
    </source>
</evidence>
<dbReference type="GO" id="GO:0008270">
    <property type="term" value="F:zinc ion binding"/>
    <property type="evidence" value="ECO:0007669"/>
    <property type="project" value="UniProtKB-KW"/>
</dbReference>
<feature type="domain" description="C2H2-type" evidence="6">
    <location>
        <begin position="14"/>
        <end position="41"/>
    </location>
</feature>
<dbReference type="Proteomes" id="UP000314982">
    <property type="component" value="Unassembled WGS sequence"/>
</dbReference>
<dbReference type="InterPro" id="IPR013087">
    <property type="entry name" value="Znf_C2H2_type"/>
</dbReference>
<keyword evidence="2" id="KW-0677">Repeat</keyword>
<dbReference type="Ensembl" id="ENSHHUT00000003145.1">
    <property type="protein sequence ID" value="ENSHHUP00000003038.1"/>
    <property type="gene ID" value="ENSHHUG00000001933.1"/>
</dbReference>
<dbReference type="GO" id="GO:0000978">
    <property type="term" value="F:RNA polymerase II cis-regulatory region sequence-specific DNA binding"/>
    <property type="evidence" value="ECO:0007669"/>
    <property type="project" value="TreeGrafter"/>
</dbReference>
<dbReference type="PANTHER" id="PTHR23235:SF160">
    <property type="entry name" value="GASTRULA ZINC FINGER PROTEIN XLCGF7.1-LIKE-RELATED"/>
    <property type="match status" value="1"/>
</dbReference>
<dbReference type="STRING" id="62062.ENSHHUP00000003038"/>
<keyword evidence="3 5" id="KW-0863">Zinc-finger</keyword>
<dbReference type="AlphaFoldDB" id="A0A4W5JEH5"/>
<organism evidence="7 8">
    <name type="scientific">Hucho hucho</name>
    <name type="common">huchen</name>
    <dbReference type="NCBI Taxonomy" id="62062"/>
    <lineage>
        <taxon>Eukaryota</taxon>
        <taxon>Metazoa</taxon>
        <taxon>Chordata</taxon>
        <taxon>Craniata</taxon>
        <taxon>Vertebrata</taxon>
        <taxon>Euteleostomi</taxon>
        <taxon>Actinopterygii</taxon>
        <taxon>Neopterygii</taxon>
        <taxon>Teleostei</taxon>
        <taxon>Protacanthopterygii</taxon>
        <taxon>Salmoniformes</taxon>
        <taxon>Salmonidae</taxon>
        <taxon>Salmoninae</taxon>
        <taxon>Hucho</taxon>
    </lineage>
</organism>
<dbReference type="PROSITE" id="PS00028">
    <property type="entry name" value="ZINC_FINGER_C2H2_1"/>
    <property type="match status" value="1"/>
</dbReference>
<reference evidence="7" key="2">
    <citation type="submission" date="2025-08" db="UniProtKB">
        <authorList>
            <consortium name="Ensembl"/>
        </authorList>
    </citation>
    <scope>IDENTIFICATION</scope>
</reference>
<evidence type="ECO:0000256" key="4">
    <source>
        <dbReference type="ARBA" id="ARBA00022833"/>
    </source>
</evidence>
<protein>
    <recommendedName>
        <fullName evidence="6">C2H2-type domain-containing protein</fullName>
    </recommendedName>
</protein>
<proteinExistence type="predicted"/>
<dbReference type="GO" id="GO:0000981">
    <property type="term" value="F:DNA-binding transcription factor activity, RNA polymerase II-specific"/>
    <property type="evidence" value="ECO:0007669"/>
    <property type="project" value="TreeGrafter"/>
</dbReference>
<evidence type="ECO:0000313" key="8">
    <source>
        <dbReference type="Proteomes" id="UP000314982"/>
    </source>
</evidence>
<dbReference type="SMART" id="SM00355">
    <property type="entry name" value="ZnF_C2H2"/>
    <property type="match status" value="2"/>
</dbReference>
<keyword evidence="1" id="KW-0479">Metal-binding</keyword>
<evidence type="ECO:0000256" key="3">
    <source>
        <dbReference type="ARBA" id="ARBA00022771"/>
    </source>
</evidence>
<dbReference type="Gene3D" id="3.30.160.60">
    <property type="entry name" value="Classic Zinc Finger"/>
    <property type="match status" value="3"/>
</dbReference>
<dbReference type="PANTHER" id="PTHR23235">
    <property type="entry name" value="KRUEPPEL-LIKE TRANSCRIPTION FACTOR"/>
    <property type="match status" value="1"/>
</dbReference>
<reference evidence="7" key="3">
    <citation type="submission" date="2025-09" db="UniProtKB">
        <authorList>
            <consortium name="Ensembl"/>
        </authorList>
    </citation>
    <scope>IDENTIFICATION</scope>
</reference>
<evidence type="ECO:0000256" key="1">
    <source>
        <dbReference type="ARBA" id="ARBA00022723"/>
    </source>
</evidence>